<keyword evidence="4 9" id="KW-0418">Kinase</keyword>
<comment type="function">
    <text evidence="9">Involved in the regulation of the intracellular balance of NAD and NADP, and is a key enzyme in the biosynthesis of NADP. Catalyzes specifically the phosphorylation on 2'-hydroxyl of the adenosine moiety of NAD to yield NADP.</text>
</comment>
<proteinExistence type="inferred from homology"/>
<dbReference type="GO" id="GO:0046872">
    <property type="term" value="F:metal ion binding"/>
    <property type="evidence" value="ECO:0007669"/>
    <property type="project" value="UniProtKB-UniRule"/>
</dbReference>
<evidence type="ECO:0000256" key="1">
    <source>
        <dbReference type="ARBA" id="ARBA00022490"/>
    </source>
</evidence>
<dbReference type="InterPro" id="IPR002504">
    <property type="entry name" value="NADK"/>
</dbReference>
<feature type="binding site" evidence="9">
    <location>
        <begin position="91"/>
        <end position="92"/>
    </location>
    <ligand>
        <name>NAD(+)</name>
        <dbReference type="ChEBI" id="CHEBI:57540"/>
    </ligand>
</feature>
<comment type="cofactor">
    <cofactor evidence="9">
        <name>a divalent metal cation</name>
        <dbReference type="ChEBI" id="CHEBI:60240"/>
    </cofactor>
</comment>
<evidence type="ECO:0000313" key="11">
    <source>
        <dbReference type="Proteomes" id="UP000295281"/>
    </source>
</evidence>
<keyword evidence="3 9" id="KW-0547">Nucleotide-binding</keyword>
<comment type="caution">
    <text evidence="9">Lacks conserved residue(s) required for the propagation of feature annotation.</text>
</comment>
<dbReference type="RefSeq" id="WP_133742905.1">
    <property type="nucleotide sequence ID" value="NZ_SNYN01000021.1"/>
</dbReference>
<reference evidence="10 11" key="1">
    <citation type="submission" date="2019-03" db="EMBL/GenBank/DDBJ databases">
        <title>Genomic Encyclopedia of Type Strains, Phase IV (KMG-IV): sequencing the most valuable type-strain genomes for metagenomic binning, comparative biology and taxonomic classification.</title>
        <authorList>
            <person name="Goeker M."/>
        </authorList>
    </citation>
    <scope>NUCLEOTIDE SEQUENCE [LARGE SCALE GENOMIC DNA]</scope>
    <source>
        <strain evidence="10 11">DSM 46770</strain>
    </source>
</reference>
<dbReference type="FunFam" id="2.60.200.30:FF:000007">
    <property type="entry name" value="NAD kinase"/>
    <property type="match status" value="1"/>
</dbReference>
<feature type="binding site" evidence="9">
    <location>
        <position position="180"/>
    </location>
    <ligand>
        <name>NAD(+)</name>
        <dbReference type="ChEBI" id="CHEBI:57540"/>
    </ligand>
</feature>
<comment type="subcellular location">
    <subcellularLocation>
        <location evidence="9">Cytoplasm</location>
    </subcellularLocation>
</comment>
<evidence type="ECO:0000256" key="3">
    <source>
        <dbReference type="ARBA" id="ARBA00022741"/>
    </source>
</evidence>
<keyword evidence="6 9" id="KW-0521">NADP</keyword>
<dbReference type="InterPro" id="IPR017437">
    <property type="entry name" value="ATP-NAD_kinase_PpnK-typ_C"/>
</dbReference>
<dbReference type="AlphaFoldDB" id="A0A4R6UQL0"/>
<dbReference type="OrthoDB" id="9774737at2"/>
<dbReference type="Proteomes" id="UP000295281">
    <property type="component" value="Unassembled WGS sequence"/>
</dbReference>
<feature type="binding site" evidence="9">
    <location>
        <position position="96"/>
    </location>
    <ligand>
        <name>NAD(+)</name>
        <dbReference type="ChEBI" id="CHEBI:57540"/>
    </ligand>
</feature>
<evidence type="ECO:0000256" key="2">
    <source>
        <dbReference type="ARBA" id="ARBA00022679"/>
    </source>
</evidence>
<dbReference type="GO" id="GO:0005524">
    <property type="term" value="F:ATP binding"/>
    <property type="evidence" value="ECO:0007669"/>
    <property type="project" value="UniProtKB-KW"/>
</dbReference>
<evidence type="ECO:0000256" key="6">
    <source>
        <dbReference type="ARBA" id="ARBA00022857"/>
    </source>
</evidence>
<evidence type="ECO:0000313" key="10">
    <source>
        <dbReference type="EMBL" id="TDQ47545.1"/>
    </source>
</evidence>
<dbReference type="GO" id="GO:0019674">
    <property type="term" value="P:NAD+ metabolic process"/>
    <property type="evidence" value="ECO:0007669"/>
    <property type="project" value="InterPro"/>
</dbReference>
<comment type="similarity">
    <text evidence="9">Belongs to the NAD kinase family.</text>
</comment>
<dbReference type="EMBL" id="SNYN01000021">
    <property type="protein sequence ID" value="TDQ47545.1"/>
    <property type="molecule type" value="Genomic_DNA"/>
</dbReference>
<comment type="catalytic activity">
    <reaction evidence="8 9">
        <text>NAD(+) + ATP = ADP + NADP(+) + H(+)</text>
        <dbReference type="Rhea" id="RHEA:18629"/>
        <dbReference type="ChEBI" id="CHEBI:15378"/>
        <dbReference type="ChEBI" id="CHEBI:30616"/>
        <dbReference type="ChEBI" id="CHEBI:57540"/>
        <dbReference type="ChEBI" id="CHEBI:58349"/>
        <dbReference type="ChEBI" id="CHEBI:456216"/>
        <dbReference type="EC" id="2.7.1.23"/>
    </reaction>
</comment>
<evidence type="ECO:0000256" key="4">
    <source>
        <dbReference type="ARBA" id="ARBA00022777"/>
    </source>
</evidence>
<dbReference type="Pfam" id="PF20143">
    <property type="entry name" value="NAD_kinase_C"/>
    <property type="match status" value="1"/>
</dbReference>
<accession>A0A4R6UQL0</accession>
<evidence type="ECO:0000256" key="8">
    <source>
        <dbReference type="ARBA" id="ARBA00047925"/>
    </source>
</evidence>
<keyword evidence="5 9" id="KW-0067">ATP-binding</keyword>
<dbReference type="Pfam" id="PF01513">
    <property type="entry name" value="NAD_kinase"/>
    <property type="match status" value="1"/>
</dbReference>
<evidence type="ECO:0000256" key="7">
    <source>
        <dbReference type="ARBA" id="ARBA00023027"/>
    </source>
</evidence>
<dbReference type="Gene3D" id="3.40.50.10330">
    <property type="entry name" value="Probable inorganic polyphosphate/atp-NAD kinase, domain 1"/>
    <property type="match status" value="1"/>
</dbReference>
<sequence length="323" mass="34261">MTGAGQDTSDAPGGGTGRTVLLLAHTGRPAAVRSARLVHQSLTRAGVAVRMFASEVDEIRRTGARLDPVEIVSPGPGAAVGAELVMVLGGDGTLLRAAEIARPAGVPLLGVNLGHVGFLAEAERDDLSDTVRCVVARDYEVEERMTIDVAVYDRGRNGTTPPVRTWALNEATAEKLDARRMLEVVLEIDGRPLSRWGCDGVVCATPTGSTAHAFSAGGPVVWPSVEALLVVPLSAHALFARPMVVAPDATVAFEVLPDTTEGVLWCDGRRMVELPAGARIEISRSNTPVRLARLQRPPFTDRLVAKFGLPVAGWRGRAERGHR</sequence>
<protein>
    <recommendedName>
        <fullName evidence="9">NAD kinase</fullName>
        <ecNumber evidence="9">2.7.1.23</ecNumber>
    </recommendedName>
    <alternativeName>
        <fullName evidence="9">ATP-dependent NAD kinase</fullName>
    </alternativeName>
</protein>
<dbReference type="GO" id="GO:0051287">
    <property type="term" value="F:NAD binding"/>
    <property type="evidence" value="ECO:0007669"/>
    <property type="project" value="UniProtKB-ARBA"/>
</dbReference>
<dbReference type="GO" id="GO:0006741">
    <property type="term" value="P:NADP+ biosynthetic process"/>
    <property type="evidence" value="ECO:0007669"/>
    <property type="project" value="UniProtKB-UniRule"/>
</dbReference>
<dbReference type="Gene3D" id="2.60.200.30">
    <property type="entry name" value="Probable inorganic polyphosphate/atp-NAD kinase, domain 2"/>
    <property type="match status" value="1"/>
</dbReference>
<keyword evidence="7 9" id="KW-0520">NAD</keyword>
<evidence type="ECO:0000256" key="9">
    <source>
        <dbReference type="HAMAP-Rule" id="MF_00361"/>
    </source>
</evidence>
<evidence type="ECO:0000256" key="5">
    <source>
        <dbReference type="ARBA" id="ARBA00022840"/>
    </source>
</evidence>
<feature type="active site" description="Proton acceptor" evidence="9">
    <location>
        <position position="91"/>
    </location>
</feature>
<feature type="binding site" evidence="9">
    <location>
        <begin position="210"/>
        <end position="215"/>
    </location>
    <ligand>
        <name>NAD(+)</name>
        <dbReference type="ChEBI" id="CHEBI:57540"/>
    </ligand>
</feature>
<dbReference type="InterPro" id="IPR016064">
    <property type="entry name" value="NAD/diacylglycerol_kinase_sf"/>
</dbReference>
<dbReference type="GO" id="GO:0003951">
    <property type="term" value="F:NAD+ kinase activity"/>
    <property type="evidence" value="ECO:0007669"/>
    <property type="project" value="UniProtKB-UniRule"/>
</dbReference>
<name>A0A4R6UQL0_9ACTN</name>
<keyword evidence="11" id="KW-1185">Reference proteome</keyword>
<dbReference type="NCBIfam" id="NF002892">
    <property type="entry name" value="PRK03372.1"/>
    <property type="match status" value="1"/>
</dbReference>
<dbReference type="SUPFAM" id="SSF111331">
    <property type="entry name" value="NAD kinase/diacylglycerol kinase-like"/>
    <property type="match status" value="1"/>
</dbReference>
<dbReference type="InterPro" id="IPR017438">
    <property type="entry name" value="ATP-NAD_kinase_N"/>
</dbReference>
<dbReference type="EC" id="2.7.1.23" evidence="9"/>
<keyword evidence="1 9" id="KW-0963">Cytoplasm</keyword>
<feature type="binding site" evidence="9">
    <location>
        <position position="199"/>
    </location>
    <ligand>
        <name>NAD(+)</name>
        <dbReference type="ChEBI" id="CHEBI:57540"/>
    </ligand>
</feature>
<dbReference type="PANTHER" id="PTHR20275">
    <property type="entry name" value="NAD KINASE"/>
    <property type="match status" value="1"/>
</dbReference>
<organism evidence="10 11">
    <name type="scientific">Actinorugispora endophytica</name>
    <dbReference type="NCBI Taxonomy" id="1605990"/>
    <lineage>
        <taxon>Bacteria</taxon>
        <taxon>Bacillati</taxon>
        <taxon>Actinomycetota</taxon>
        <taxon>Actinomycetes</taxon>
        <taxon>Streptosporangiales</taxon>
        <taxon>Nocardiopsidaceae</taxon>
        <taxon>Actinorugispora</taxon>
    </lineage>
</organism>
<feature type="binding site" evidence="9">
    <location>
        <begin position="169"/>
        <end position="170"/>
    </location>
    <ligand>
        <name>NAD(+)</name>
        <dbReference type="ChEBI" id="CHEBI:57540"/>
    </ligand>
</feature>
<keyword evidence="2 9" id="KW-0808">Transferase</keyword>
<dbReference type="GO" id="GO:0005737">
    <property type="term" value="C:cytoplasm"/>
    <property type="evidence" value="ECO:0007669"/>
    <property type="project" value="UniProtKB-SubCell"/>
</dbReference>
<comment type="caution">
    <text evidence="10">The sequence shown here is derived from an EMBL/GenBank/DDBJ whole genome shotgun (WGS) entry which is preliminary data.</text>
</comment>
<gene>
    <name evidence="9" type="primary">nadK</name>
    <name evidence="10" type="ORF">EV190_12113</name>
</gene>
<dbReference type="HAMAP" id="MF_00361">
    <property type="entry name" value="NAD_kinase"/>
    <property type="match status" value="1"/>
</dbReference>
<dbReference type="PANTHER" id="PTHR20275:SF0">
    <property type="entry name" value="NAD KINASE"/>
    <property type="match status" value="1"/>
</dbReference>